<dbReference type="Pfam" id="PF10719">
    <property type="entry name" value="ComFB"/>
    <property type="match status" value="1"/>
</dbReference>
<dbReference type="AlphaFoldDB" id="A0A3B0ZQ71"/>
<gene>
    <name evidence="1" type="ORF">MNBD_GAMMA21-145</name>
</gene>
<reference evidence="1" key="1">
    <citation type="submission" date="2018-06" db="EMBL/GenBank/DDBJ databases">
        <authorList>
            <person name="Zhirakovskaya E."/>
        </authorList>
    </citation>
    <scope>NUCLEOTIDE SEQUENCE</scope>
</reference>
<name>A0A3B0ZQ71_9ZZZZ</name>
<evidence type="ECO:0000313" key="1">
    <source>
        <dbReference type="EMBL" id="VAW93831.1"/>
    </source>
</evidence>
<accession>A0A3B0ZQ71</accession>
<proteinExistence type="predicted"/>
<dbReference type="EMBL" id="UOFR01000023">
    <property type="protein sequence ID" value="VAW93831.1"/>
    <property type="molecule type" value="Genomic_DNA"/>
</dbReference>
<evidence type="ECO:0008006" key="2">
    <source>
        <dbReference type="Google" id="ProtNLM"/>
    </source>
</evidence>
<sequence length="94" mass="11191">MAFDNIHNYYEFLVVRRLNDMIEAEFIDTDPTFLEDVACVSLNQLPSRYVKHDVDLVYYMSQDEREKIDYEVHKAVTAAIEYVNQHRNDRENTG</sequence>
<dbReference type="InterPro" id="IPR019657">
    <property type="entry name" value="ComFB"/>
</dbReference>
<protein>
    <recommendedName>
        <fullName evidence="2">Late competence development protein ComFB</fullName>
    </recommendedName>
</protein>
<organism evidence="1">
    <name type="scientific">hydrothermal vent metagenome</name>
    <dbReference type="NCBI Taxonomy" id="652676"/>
    <lineage>
        <taxon>unclassified sequences</taxon>
        <taxon>metagenomes</taxon>
        <taxon>ecological metagenomes</taxon>
    </lineage>
</organism>